<evidence type="ECO:0000313" key="1">
    <source>
        <dbReference type="EMBL" id="RLW00133.1"/>
    </source>
</evidence>
<name>A0A3L8SDK4_CHLGU</name>
<dbReference type="Proteomes" id="UP000276834">
    <property type="component" value="Unassembled WGS sequence"/>
</dbReference>
<proteinExistence type="predicted"/>
<gene>
    <name evidence="1" type="ORF">DV515_00009089</name>
</gene>
<dbReference type="AlphaFoldDB" id="A0A3L8SDK4"/>
<accession>A0A3L8SDK4</accession>
<dbReference type="PROSITE" id="PS51257">
    <property type="entry name" value="PROKAR_LIPOPROTEIN"/>
    <property type="match status" value="1"/>
</dbReference>
<protein>
    <submittedName>
        <fullName evidence="1">Uncharacterized protein</fullName>
    </submittedName>
</protein>
<organism evidence="1 2">
    <name type="scientific">Chloebia gouldiae</name>
    <name type="common">Gouldian finch</name>
    <name type="synonym">Erythrura gouldiae</name>
    <dbReference type="NCBI Taxonomy" id="44316"/>
    <lineage>
        <taxon>Eukaryota</taxon>
        <taxon>Metazoa</taxon>
        <taxon>Chordata</taxon>
        <taxon>Craniata</taxon>
        <taxon>Vertebrata</taxon>
        <taxon>Euteleostomi</taxon>
        <taxon>Archelosauria</taxon>
        <taxon>Archosauria</taxon>
        <taxon>Dinosauria</taxon>
        <taxon>Saurischia</taxon>
        <taxon>Theropoda</taxon>
        <taxon>Coelurosauria</taxon>
        <taxon>Aves</taxon>
        <taxon>Neognathae</taxon>
        <taxon>Neoaves</taxon>
        <taxon>Telluraves</taxon>
        <taxon>Australaves</taxon>
        <taxon>Passeriformes</taxon>
        <taxon>Passeroidea</taxon>
        <taxon>Passeridae</taxon>
        <taxon>Chloebia</taxon>
    </lineage>
</organism>
<sequence>MSRQHHISCEQEEFLAAPCVGLEWQNGWSSISACFKGLGKISKLFLTSPTNYETIQTGYSLPNGV</sequence>
<dbReference type="EMBL" id="QUSF01000028">
    <property type="protein sequence ID" value="RLW00133.1"/>
    <property type="molecule type" value="Genomic_DNA"/>
</dbReference>
<reference evidence="1 2" key="1">
    <citation type="journal article" date="2018" name="Proc. R. Soc. B">
        <title>A non-coding region near Follistatin controls head colour polymorphism in the Gouldian finch.</title>
        <authorList>
            <person name="Toomey M.B."/>
            <person name="Marques C.I."/>
            <person name="Andrade P."/>
            <person name="Araujo P.M."/>
            <person name="Sabatino S."/>
            <person name="Gazda M.A."/>
            <person name="Afonso S."/>
            <person name="Lopes R.J."/>
            <person name="Corbo J.C."/>
            <person name="Carneiro M."/>
        </authorList>
    </citation>
    <scope>NUCLEOTIDE SEQUENCE [LARGE SCALE GENOMIC DNA]</scope>
    <source>
        <strain evidence="1">Red01</strain>
        <tissue evidence="1">Muscle</tissue>
    </source>
</reference>
<keyword evidence="2" id="KW-1185">Reference proteome</keyword>
<comment type="caution">
    <text evidence="1">The sequence shown here is derived from an EMBL/GenBank/DDBJ whole genome shotgun (WGS) entry which is preliminary data.</text>
</comment>
<evidence type="ECO:0000313" key="2">
    <source>
        <dbReference type="Proteomes" id="UP000276834"/>
    </source>
</evidence>